<name>A0A0V0XER1_TRIPS</name>
<dbReference type="Proteomes" id="UP000054815">
    <property type="component" value="Unassembled WGS sequence"/>
</dbReference>
<evidence type="ECO:0000313" key="3">
    <source>
        <dbReference type="EMBL" id="KRZ32361.1"/>
    </source>
</evidence>
<reference evidence="4 5" key="1">
    <citation type="submission" date="2015-01" db="EMBL/GenBank/DDBJ databases">
        <title>Evolution of Trichinella species and genotypes.</title>
        <authorList>
            <person name="Korhonen P.K."/>
            <person name="Edoardo P."/>
            <person name="Giuseppe L.R."/>
            <person name="Gasser R.B."/>
        </authorList>
    </citation>
    <scope>NUCLEOTIDE SEQUENCE [LARGE SCALE GENOMIC DNA]</scope>
    <source>
        <strain evidence="1">ISS141</strain>
        <strain evidence="3">ISS176</strain>
        <strain evidence="2">ISS470</strain>
    </source>
</reference>
<keyword evidence="6" id="KW-1185">Reference proteome</keyword>
<sequence length="95" mass="10333">MNQVSTLIAHNAKQTQPMVKHSWAEAITACSQREVANQKSARIALLDHIAVSSHREPIVGQSASNGTLIGSIRETAASPPFQLVNGRRPIHHLHL</sequence>
<dbReference type="Proteomes" id="UP000054995">
    <property type="component" value="Unassembled WGS sequence"/>
</dbReference>
<organism evidence="1 4">
    <name type="scientific">Trichinella pseudospiralis</name>
    <name type="common">Parasitic roundworm</name>
    <dbReference type="NCBI Taxonomy" id="6337"/>
    <lineage>
        <taxon>Eukaryota</taxon>
        <taxon>Metazoa</taxon>
        <taxon>Ecdysozoa</taxon>
        <taxon>Nematoda</taxon>
        <taxon>Enoplea</taxon>
        <taxon>Dorylaimia</taxon>
        <taxon>Trichinellida</taxon>
        <taxon>Trichinellidae</taxon>
        <taxon>Trichinella</taxon>
    </lineage>
</organism>
<dbReference type="AlphaFoldDB" id="A0A0V0XER1"/>
<evidence type="ECO:0000313" key="1">
    <source>
        <dbReference type="EMBL" id="KRX86311.1"/>
    </source>
</evidence>
<dbReference type="EMBL" id="JYDU01000401">
    <property type="protein sequence ID" value="KRX86311.1"/>
    <property type="molecule type" value="Genomic_DNA"/>
</dbReference>
<protein>
    <submittedName>
        <fullName evidence="1">Uncharacterized protein</fullName>
    </submittedName>
</protein>
<dbReference type="EMBL" id="JYDT01000041">
    <property type="protein sequence ID" value="KRY88529.1"/>
    <property type="molecule type" value="Genomic_DNA"/>
</dbReference>
<evidence type="ECO:0000313" key="2">
    <source>
        <dbReference type="EMBL" id="KRY88529.1"/>
    </source>
</evidence>
<evidence type="ECO:0000313" key="6">
    <source>
        <dbReference type="Proteomes" id="UP000054995"/>
    </source>
</evidence>
<evidence type="ECO:0000313" key="4">
    <source>
        <dbReference type="Proteomes" id="UP000054815"/>
    </source>
</evidence>
<accession>A0A0V0XER1</accession>
<evidence type="ECO:0000313" key="5">
    <source>
        <dbReference type="Proteomes" id="UP000054826"/>
    </source>
</evidence>
<comment type="caution">
    <text evidence="1">The sequence shown here is derived from an EMBL/GenBank/DDBJ whole genome shotgun (WGS) entry which is preliminary data.</text>
</comment>
<dbReference type="EMBL" id="JYDV01000111">
    <property type="protein sequence ID" value="KRZ32361.1"/>
    <property type="molecule type" value="Genomic_DNA"/>
</dbReference>
<dbReference type="Proteomes" id="UP000054826">
    <property type="component" value="Unassembled WGS sequence"/>
</dbReference>
<gene>
    <name evidence="3" type="ORF">T4C_11803</name>
    <name evidence="2" type="ORF">T4D_11957</name>
    <name evidence="1" type="ORF">T4E_4805</name>
</gene>
<dbReference type="OrthoDB" id="5913020at2759"/>
<proteinExistence type="predicted"/>